<feature type="transmembrane region" description="Helical" evidence="1">
    <location>
        <begin position="36"/>
        <end position="61"/>
    </location>
</feature>
<proteinExistence type="predicted"/>
<comment type="caution">
    <text evidence="2">The sequence shown here is derived from an EMBL/GenBank/DDBJ whole genome shotgun (WGS) entry which is preliminary data.</text>
</comment>
<dbReference type="EMBL" id="JAKRVX010000001">
    <property type="protein sequence ID" value="MCL9815699.1"/>
    <property type="molecule type" value="Genomic_DNA"/>
</dbReference>
<reference evidence="2" key="2">
    <citation type="submission" date="2022-02" db="EMBL/GenBank/DDBJ databases">
        <authorList>
            <person name="Elcheninov A.G."/>
            <person name="Sorokin D.Y."/>
            <person name="Kublanov I.V."/>
        </authorList>
    </citation>
    <scope>NUCLEOTIDE SEQUENCE</scope>
    <source>
        <strain evidence="2">AArc-St2</strain>
    </source>
</reference>
<keyword evidence="1" id="KW-0472">Membrane</keyword>
<sequence>MSERESAGKQPEPESIDLQELSIKERIVIATFQRPAVGLLLIILLLIAFTFFITFLMYIAYFVL</sequence>
<keyword evidence="1" id="KW-1133">Transmembrane helix</keyword>
<dbReference type="RefSeq" id="WP_250582564.1">
    <property type="nucleotide sequence ID" value="NZ_JAKRVX010000001.1"/>
</dbReference>
<dbReference type="AlphaFoldDB" id="A0AAE3K956"/>
<gene>
    <name evidence="2" type="ORF">AArcSt2_01970</name>
</gene>
<dbReference type="Proteomes" id="UP001203207">
    <property type="component" value="Unassembled WGS sequence"/>
</dbReference>
<protein>
    <submittedName>
        <fullName evidence="2">Uncharacterized protein</fullName>
    </submittedName>
</protein>
<keyword evidence="1" id="KW-0812">Transmembrane</keyword>
<evidence type="ECO:0000313" key="2">
    <source>
        <dbReference type="EMBL" id="MCL9815699.1"/>
    </source>
</evidence>
<reference evidence="2" key="1">
    <citation type="journal article" date="2022" name="Syst. Appl. Microbiol.">
        <title>Natronocalculus amylovorans gen. nov., sp. nov., and Natranaeroarchaeum aerophilus sp. nov., dominant culturable amylolytic natronoarchaea from hypersaline soda lakes in southwestern Siberia.</title>
        <authorList>
            <person name="Sorokin D.Y."/>
            <person name="Elcheninov A.G."/>
            <person name="Khizhniak T.V."/>
            <person name="Koenen M."/>
            <person name="Bale N.J."/>
            <person name="Damste J.S.S."/>
            <person name="Kublanov I.V."/>
        </authorList>
    </citation>
    <scope>NUCLEOTIDE SEQUENCE</scope>
    <source>
        <strain evidence="2">AArc-St2</strain>
    </source>
</reference>
<name>A0AAE3K956_9EURY</name>
<evidence type="ECO:0000313" key="3">
    <source>
        <dbReference type="Proteomes" id="UP001203207"/>
    </source>
</evidence>
<keyword evidence="3" id="KW-1185">Reference proteome</keyword>
<organism evidence="2 3">
    <name type="scientific">Natronocalculus amylovorans</name>
    <dbReference type="NCBI Taxonomy" id="2917812"/>
    <lineage>
        <taxon>Archaea</taxon>
        <taxon>Methanobacteriati</taxon>
        <taxon>Methanobacteriota</taxon>
        <taxon>Stenosarchaea group</taxon>
        <taxon>Halobacteria</taxon>
        <taxon>Halobacteriales</taxon>
        <taxon>Haloferacaceae</taxon>
        <taxon>Natronocalculus</taxon>
    </lineage>
</organism>
<accession>A0AAE3K956</accession>
<evidence type="ECO:0000256" key="1">
    <source>
        <dbReference type="SAM" id="Phobius"/>
    </source>
</evidence>